<feature type="compositionally biased region" description="Polar residues" evidence="1">
    <location>
        <begin position="326"/>
        <end position="343"/>
    </location>
</feature>
<dbReference type="GO" id="GO:0071897">
    <property type="term" value="P:DNA biosynthetic process"/>
    <property type="evidence" value="ECO:0007669"/>
    <property type="project" value="UniProtKB-ARBA"/>
</dbReference>
<accession>A0A6G0WY67</accession>
<feature type="domain" description="Integrase catalytic" evidence="2">
    <location>
        <begin position="1443"/>
        <end position="1632"/>
    </location>
</feature>
<dbReference type="InterPro" id="IPR005312">
    <property type="entry name" value="DUF1759"/>
</dbReference>
<feature type="region of interest" description="Disordered" evidence="1">
    <location>
        <begin position="325"/>
        <end position="355"/>
    </location>
</feature>
<name>A0A6G0WY67_APHCR</name>
<evidence type="ECO:0000313" key="4">
    <source>
        <dbReference type="Proteomes" id="UP000478052"/>
    </source>
</evidence>
<evidence type="ECO:0000256" key="1">
    <source>
        <dbReference type="SAM" id="MobiDB-lite"/>
    </source>
</evidence>
<dbReference type="PANTHER" id="PTHR47331:SF5">
    <property type="entry name" value="RIBONUCLEASE H"/>
    <property type="match status" value="1"/>
</dbReference>
<dbReference type="InterPro" id="IPR040676">
    <property type="entry name" value="DUF5641"/>
</dbReference>
<dbReference type="PROSITE" id="PS50994">
    <property type="entry name" value="INTEGRASE"/>
    <property type="match status" value="1"/>
</dbReference>
<dbReference type="InterPro" id="IPR008042">
    <property type="entry name" value="Retrotrans_Pao"/>
</dbReference>
<comment type="caution">
    <text evidence="3">The sequence shown here is derived from an EMBL/GenBank/DDBJ whole genome shotgun (WGS) entry which is preliminary data.</text>
</comment>
<dbReference type="InterPro" id="IPR001584">
    <property type="entry name" value="Integrase_cat-core"/>
</dbReference>
<proteinExistence type="predicted"/>
<organism evidence="3 4">
    <name type="scientific">Aphis craccivora</name>
    <name type="common">Cowpea aphid</name>
    <dbReference type="NCBI Taxonomy" id="307492"/>
    <lineage>
        <taxon>Eukaryota</taxon>
        <taxon>Metazoa</taxon>
        <taxon>Ecdysozoa</taxon>
        <taxon>Arthropoda</taxon>
        <taxon>Hexapoda</taxon>
        <taxon>Insecta</taxon>
        <taxon>Pterygota</taxon>
        <taxon>Neoptera</taxon>
        <taxon>Paraneoptera</taxon>
        <taxon>Hemiptera</taxon>
        <taxon>Sternorrhyncha</taxon>
        <taxon>Aphidomorpha</taxon>
        <taxon>Aphidoidea</taxon>
        <taxon>Aphididae</taxon>
        <taxon>Aphidini</taxon>
        <taxon>Aphis</taxon>
        <taxon>Aphis</taxon>
    </lineage>
</organism>
<dbReference type="SUPFAM" id="SSF53098">
    <property type="entry name" value="Ribonuclease H-like"/>
    <property type="match status" value="1"/>
</dbReference>
<dbReference type="GO" id="GO:0003676">
    <property type="term" value="F:nucleic acid binding"/>
    <property type="evidence" value="ECO:0007669"/>
    <property type="project" value="InterPro"/>
</dbReference>
<dbReference type="InterPro" id="IPR043502">
    <property type="entry name" value="DNA/RNA_pol_sf"/>
</dbReference>
<dbReference type="Pfam" id="PF03564">
    <property type="entry name" value="DUF1759"/>
    <property type="match status" value="1"/>
</dbReference>
<dbReference type="OrthoDB" id="6579408at2759"/>
<dbReference type="Proteomes" id="UP000478052">
    <property type="component" value="Unassembled WGS sequence"/>
</dbReference>
<dbReference type="GO" id="GO:0042575">
    <property type="term" value="C:DNA polymerase complex"/>
    <property type="evidence" value="ECO:0007669"/>
    <property type="project" value="UniProtKB-ARBA"/>
</dbReference>
<reference evidence="3 4" key="1">
    <citation type="submission" date="2019-08" db="EMBL/GenBank/DDBJ databases">
        <title>Whole genome of Aphis craccivora.</title>
        <authorList>
            <person name="Voronova N.V."/>
            <person name="Shulinski R.S."/>
            <person name="Bandarenka Y.V."/>
            <person name="Zhorov D.G."/>
            <person name="Warner D."/>
        </authorList>
    </citation>
    <scope>NUCLEOTIDE SEQUENCE [LARGE SCALE GENOMIC DNA]</scope>
    <source>
        <strain evidence="3">180601</strain>
        <tissue evidence="3">Whole Body</tissue>
    </source>
</reference>
<dbReference type="GO" id="GO:0015074">
    <property type="term" value="P:DNA integration"/>
    <property type="evidence" value="ECO:0007669"/>
    <property type="project" value="InterPro"/>
</dbReference>
<sequence>MSATEQEIDRLKRCKAFATVKRNAAVSNIRAVHSLALRVVKEPDLAPHFLVAVTDLDTLWTQFKLEDDTVLDSLVRLGESDDYIIGLPSEVRGLITESKAIAQRVTPKGAELIDMSFINPPPHEKPAVSQPAVPNSLPSSFSRLPEIPLPTFDGDYRYWPTFRDRFKALVECRSNLTTIDKMYYLIGCLHGKAADAVCSIPISSDNYDLAWSTLSQRFNRPRIVATTLVDKLLDFPSYTQESLSELSNFTSVFSECVSLLDALDIPDLGSFILFALAFRRLPLYTRKLFETKTSTDFPSMKDLLDFVKSRVAVLEIAGDQPRKANVVSTATRSESKNGAQVNQPRKGGDRFRKSGPSYTASSFVTTSSSKACPCCAEPHALEACNRIKSWAVDDRVRWLREKKLCFICLSADHWANKCKSKYKCTECNRKHHHLIHKSSDDTRGNDNTTRSEAPLCASAAAPNSRSTSVVLGTALVHVRDRAGTWHTMRALLDSASQISAITVAGTDRLCLKRDRWNSPVAGLGGVPIIDVKGRVELTVQPRFAIEPVLKIHAWVLPAITGDMPRNTLPTTIKGRYANLALADPSFDITSPIDLLLGGDVFPSIMDGRKVVVDENLPAAFSSVFGWVLIGPLNNINLPIHNSLPVSLISIEGLMEKFWNVEEPVAAPESFTDEGRCESIFRAESVRLPSGRFAVPLPFRTPVSDDIFAGSRDIAVRRFESLERKLAGDHKLRQLYIDFMREYTSLGHMSIATSPGVYYIPHHAVYRPDDGDKKLRVVFDASATGFRGPSLNSNLLPGPKLQTDIVDILTRFRVYRHAFTADVVKMYRQVLILSEYRKYQYILWRESPHDKLQDYVLNTVTYGVNCAPFLALRVLRSIASDDCGGCEPVRHALEHQTYVDDICVGADSVDQALDLQNNLITILKKSGLELKKWVTNTPSILDVIPVDSRGAGPLPFDTIDVCSTKVLGIEWHPNTDNFCCALRLEPAPVYTKRGILSLIARIFDPLGLFAPSTFLAKTIMQRTWHDKLPWDAPLPADIHSEWFDFVADLPSLCAIRVPRYIQSRHNAPCILLGFCDASQRGYAAVVYARIMDAPRESCIFLLGTKTKLAPLKALTVPRLELNAVVLLARWLGRLRDVLASQLNIIGIHAWSDSTIVLSWLTSPHDTFKTYVSNRIHQVQTLMPSCQWHHIDSGNNPADCASRGVMPSKLAQLTLYWNGPPLIYTDVSGWEQLPPPAIIEGSSEVRPVVCTTLVDDVRTEWFTCFSSFDRMVRVVTRVRRFIGCCRRGRSAVRPPEYLCKSELDDATRVLILESQRIHFALLRRELLHNVRISSKPLSKLSPFIDTESVIRVGGRLSHSLLTYDCKHPVLIAKESHFARLLCERWHKLTCHSGPRVMAAMITRCYWVIALRSVLHGVMTRCTVCVRLNARPIQPLMADLPAARVQQCRPFARVGVDFAGPLQMRELQLRKSRTFKIYIAVFVCFTVKAVHLELVTEISTNAFLSAFDRFVARRGLPSDIYSDCGTNFVGANKQLYALINSPEGQVAVANSRPMCVWHFNPPGAPHFGGLWEAAVRSTKRLLTRVIGIHIFTYEEFTTILTRIEAVLNSRPLTPASTDPRDLECLTPGHFLIGQPLLAVPPRSTIDAQRNVRDRWKLLDQCHQAFWRRWSTEYLTTLQERSKWTQRGNNINVNDMVVVIDNHSSPLTWRLGRVTDVTRGTDNVVRVAKILTSTGPITRPVVKLVPLPVDG</sequence>
<evidence type="ECO:0000313" key="3">
    <source>
        <dbReference type="EMBL" id="KAF0732543.1"/>
    </source>
</evidence>
<dbReference type="EMBL" id="VUJU01008313">
    <property type="protein sequence ID" value="KAF0732543.1"/>
    <property type="molecule type" value="Genomic_DNA"/>
</dbReference>
<dbReference type="Gene3D" id="3.30.420.10">
    <property type="entry name" value="Ribonuclease H-like superfamily/Ribonuclease H"/>
    <property type="match status" value="1"/>
</dbReference>
<dbReference type="CDD" id="cd01644">
    <property type="entry name" value="RT_pepA17"/>
    <property type="match status" value="1"/>
</dbReference>
<dbReference type="PANTHER" id="PTHR47331">
    <property type="entry name" value="PHD-TYPE DOMAIN-CONTAINING PROTEIN"/>
    <property type="match status" value="1"/>
</dbReference>
<protein>
    <submittedName>
        <fullName evidence="3">Integrase catalytic domain-containing protein</fullName>
    </submittedName>
</protein>
<dbReference type="InterPro" id="IPR012337">
    <property type="entry name" value="RNaseH-like_sf"/>
</dbReference>
<keyword evidence="4" id="KW-1185">Reference proteome</keyword>
<dbReference type="Pfam" id="PF05380">
    <property type="entry name" value="Peptidase_A17"/>
    <property type="match status" value="1"/>
</dbReference>
<evidence type="ECO:0000259" key="2">
    <source>
        <dbReference type="PROSITE" id="PS50994"/>
    </source>
</evidence>
<dbReference type="Pfam" id="PF18701">
    <property type="entry name" value="DUF5641"/>
    <property type="match status" value="1"/>
</dbReference>
<gene>
    <name evidence="3" type="ORF">FWK35_00038303</name>
</gene>
<dbReference type="InterPro" id="IPR036397">
    <property type="entry name" value="RNaseH_sf"/>
</dbReference>
<dbReference type="SUPFAM" id="SSF56672">
    <property type="entry name" value="DNA/RNA polymerases"/>
    <property type="match status" value="1"/>
</dbReference>